<evidence type="ECO:0000313" key="2">
    <source>
        <dbReference type="Proteomes" id="UP000223102"/>
    </source>
</evidence>
<dbReference type="Proteomes" id="UP000223102">
    <property type="component" value="Segment"/>
</dbReference>
<accession>A0A218KBW6</accession>
<evidence type="ECO:0000313" key="1">
    <source>
        <dbReference type="EMBL" id="AKQ08381.1"/>
    </source>
</evidence>
<reference evidence="1 2" key="1">
    <citation type="submission" date="2015-06" db="EMBL/GenBank/DDBJ databases">
        <title>Complete genome sequence of Bacillus cereus phage PBC2.</title>
        <authorList>
            <person name="Kong M."/>
            <person name="Ryu S."/>
        </authorList>
    </citation>
    <scope>NUCLEOTIDE SEQUENCE [LARGE SCALE GENOMIC DNA]</scope>
</reference>
<name>A0A218KBW6_9CAUD</name>
<dbReference type="EMBL" id="KT070867">
    <property type="protein sequence ID" value="AKQ08381.1"/>
    <property type="molecule type" value="Genomic_DNA"/>
</dbReference>
<proteinExistence type="predicted"/>
<protein>
    <submittedName>
        <fullName evidence="1">Uncharacterized protein</fullName>
    </submittedName>
</protein>
<organism evidence="1 2">
    <name type="scientific">Bacillus phage PBC2</name>
    <dbReference type="NCBI Taxonomy" id="1675029"/>
    <lineage>
        <taxon>Viruses</taxon>
        <taxon>Duplodnaviria</taxon>
        <taxon>Heunggongvirae</taxon>
        <taxon>Uroviricota</taxon>
        <taxon>Caudoviricetes</taxon>
        <taxon>Andregratiavirinae</taxon>
        <taxon>Haetaevirus</taxon>
        <taxon>Haetaevirus PBC2</taxon>
    </lineage>
</organism>
<gene>
    <name evidence="1" type="ORF">PBC2_066</name>
</gene>
<sequence length="84" mass="9512">MTALKAIMTIKDVCDGDMNPNIRHKYTIEDMIFAGTIAETGDRIAEFTFTEKIGKGRIIMRDGLFCECGRKVETLWEGCECQDD</sequence>
<keyword evidence="2" id="KW-1185">Reference proteome</keyword>